<comment type="subcellular location">
    <subcellularLocation>
        <location evidence="2">Cell membrane</location>
        <topology evidence="2">Multi-pass membrane protein</topology>
    </subcellularLocation>
</comment>
<sequence>MAIRFLLSQAFKGLRHNLSMAASVALVTFVSLLFLGSAVLLQGQISNMKNDWYDKVEVSAFMCPTQSVSAQCAGGEATKEQIDSVANLLKSPQLASYVEKVYFETKEDALKSFQKQMEGTNWVQSLTADEMQASYRVKLVNPEQYKIVAEALTGQPGVESVVDQREQLEPLFKMLNRLTYVAGILAGVMIITGLLLVPSTIRFSAMFRRNETQIMRFVGASNMFIQAPFILESAIAALFGSLLAVGALYVAVDVFIARWFSSQIIDVVSGADVLFMAPFLVVGAIVVAVMASFIALRRYTRV</sequence>
<dbReference type="PANTHER" id="PTHR47755:SF1">
    <property type="entry name" value="CELL DIVISION PROTEIN FTSX"/>
    <property type="match status" value="1"/>
</dbReference>
<evidence type="ECO:0000313" key="17">
    <source>
        <dbReference type="Proteomes" id="UP001215216"/>
    </source>
</evidence>
<comment type="subunit">
    <text evidence="4">Forms a membrane-associated complex with FtsE.</text>
</comment>
<proteinExistence type="inferred from homology"/>
<evidence type="ECO:0000256" key="8">
    <source>
        <dbReference type="ARBA" id="ARBA00022692"/>
    </source>
</evidence>
<name>A0ABY8FZZ8_9ACTO</name>
<dbReference type="PANTHER" id="PTHR47755">
    <property type="entry name" value="CELL DIVISION PROTEIN FTSX"/>
    <property type="match status" value="1"/>
</dbReference>
<feature type="domain" description="FtsX extracellular" evidence="15">
    <location>
        <begin position="56"/>
        <end position="161"/>
    </location>
</feature>
<dbReference type="InterPro" id="IPR047929">
    <property type="entry name" value="FtsX_actino"/>
</dbReference>
<evidence type="ECO:0000313" key="16">
    <source>
        <dbReference type="EMBL" id="WFM83892.1"/>
    </source>
</evidence>
<reference evidence="16 17" key="1">
    <citation type="submission" date="2023-03" db="EMBL/GenBank/DDBJ databases">
        <title>Complete genome of Arcanobacterium canis strain DSM 25104 isolated in 2010 from a canine otitis externa in Germany.</title>
        <authorList>
            <person name="Borowiak M."/>
            <person name="Kreitlow A."/>
            <person name="Malorny B."/>
            <person name="Laemmler C."/>
            <person name="Prenger-Berninghoff E."/>
            <person name="Ploetz M."/>
            <person name="Abdulmawjood A."/>
        </authorList>
    </citation>
    <scope>NUCLEOTIDE SEQUENCE [LARGE SCALE GENOMIC DNA]</scope>
    <source>
        <strain evidence="16 17">DSM 25104</strain>
    </source>
</reference>
<evidence type="ECO:0000256" key="12">
    <source>
        <dbReference type="PIRNR" id="PIRNR003097"/>
    </source>
</evidence>
<gene>
    <name evidence="16" type="primary">ftsX</name>
    <name evidence="16" type="ORF">P7079_02625</name>
</gene>
<feature type="transmembrane region" description="Helical" evidence="13">
    <location>
        <begin position="238"/>
        <end position="261"/>
    </location>
</feature>
<dbReference type="InterPro" id="IPR003838">
    <property type="entry name" value="ABC3_permease_C"/>
</dbReference>
<evidence type="ECO:0000256" key="1">
    <source>
        <dbReference type="ARBA" id="ARBA00003552"/>
    </source>
</evidence>
<comment type="similarity">
    <text evidence="3 12">Belongs to the ABC-4 integral membrane protein family. FtsX subfamily.</text>
</comment>
<evidence type="ECO:0000256" key="5">
    <source>
        <dbReference type="ARBA" id="ARBA00021907"/>
    </source>
</evidence>
<dbReference type="Pfam" id="PF02687">
    <property type="entry name" value="FtsX"/>
    <property type="match status" value="1"/>
</dbReference>
<keyword evidence="8 13" id="KW-0812">Transmembrane</keyword>
<evidence type="ECO:0000256" key="10">
    <source>
        <dbReference type="ARBA" id="ARBA00023136"/>
    </source>
</evidence>
<keyword evidence="11 12" id="KW-0131">Cell cycle</keyword>
<feature type="domain" description="ABC3 transporter permease C-terminal" evidence="14">
    <location>
        <begin position="184"/>
        <end position="300"/>
    </location>
</feature>
<dbReference type="EMBL" id="CP121208">
    <property type="protein sequence ID" value="WFM83892.1"/>
    <property type="molecule type" value="Genomic_DNA"/>
</dbReference>
<dbReference type="InterPro" id="IPR040690">
    <property type="entry name" value="FtsX_ECD"/>
</dbReference>
<dbReference type="PIRSF" id="PIRSF003097">
    <property type="entry name" value="FtsX"/>
    <property type="match status" value="1"/>
</dbReference>
<keyword evidence="6 12" id="KW-1003">Cell membrane</keyword>
<evidence type="ECO:0000256" key="9">
    <source>
        <dbReference type="ARBA" id="ARBA00022989"/>
    </source>
</evidence>
<evidence type="ECO:0000256" key="11">
    <source>
        <dbReference type="ARBA" id="ARBA00023306"/>
    </source>
</evidence>
<evidence type="ECO:0000256" key="13">
    <source>
        <dbReference type="SAM" id="Phobius"/>
    </source>
</evidence>
<dbReference type="Proteomes" id="UP001215216">
    <property type="component" value="Chromosome"/>
</dbReference>
<dbReference type="Pfam" id="PF18075">
    <property type="entry name" value="FtsX_ECD"/>
    <property type="match status" value="1"/>
</dbReference>
<dbReference type="InterPro" id="IPR004513">
    <property type="entry name" value="FtsX"/>
</dbReference>
<dbReference type="RefSeq" id="WP_278013287.1">
    <property type="nucleotide sequence ID" value="NZ_CP121208.1"/>
</dbReference>
<keyword evidence="7 12" id="KW-0132">Cell division</keyword>
<evidence type="ECO:0000256" key="6">
    <source>
        <dbReference type="ARBA" id="ARBA00022475"/>
    </source>
</evidence>
<accession>A0ABY8FZZ8</accession>
<feature type="transmembrane region" description="Helical" evidence="13">
    <location>
        <begin position="20"/>
        <end position="41"/>
    </location>
</feature>
<keyword evidence="10 12" id="KW-0472">Membrane</keyword>
<organism evidence="16 17">
    <name type="scientific">Arcanobacterium canis</name>
    <dbReference type="NCBI Taxonomy" id="999183"/>
    <lineage>
        <taxon>Bacteria</taxon>
        <taxon>Bacillati</taxon>
        <taxon>Actinomycetota</taxon>
        <taxon>Actinomycetes</taxon>
        <taxon>Actinomycetales</taxon>
        <taxon>Actinomycetaceae</taxon>
        <taxon>Arcanobacterium</taxon>
    </lineage>
</organism>
<dbReference type="Gene3D" id="3.30.70.3040">
    <property type="match status" value="1"/>
</dbReference>
<evidence type="ECO:0000259" key="14">
    <source>
        <dbReference type="Pfam" id="PF02687"/>
    </source>
</evidence>
<keyword evidence="9 13" id="KW-1133">Transmembrane helix</keyword>
<evidence type="ECO:0000256" key="7">
    <source>
        <dbReference type="ARBA" id="ARBA00022618"/>
    </source>
</evidence>
<evidence type="ECO:0000256" key="3">
    <source>
        <dbReference type="ARBA" id="ARBA00007379"/>
    </source>
</evidence>
<feature type="transmembrane region" description="Helical" evidence="13">
    <location>
        <begin position="178"/>
        <end position="201"/>
    </location>
</feature>
<keyword evidence="17" id="KW-1185">Reference proteome</keyword>
<evidence type="ECO:0000256" key="2">
    <source>
        <dbReference type="ARBA" id="ARBA00004651"/>
    </source>
</evidence>
<evidence type="ECO:0000256" key="4">
    <source>
        <dbReference type="ARBA" id="ARBA00011160"/>
    </source>
</evidence>
<comment type="function">
    <text evidence="1">Part of the ABC transporter FtsEX involved in cellular division.</text>
</comment>
<dbReference type="NCBIfam" id="NF038346">
    <property type="entry name" value="FtsX_actino"/>
    <property type="match status" value="1"/>
</dbReference>
<feature type="transmembrane region" description="Helical" evidence="13">
    <location>
        <begin position="273"/>
        <end position="296"/>
    </location>
</feature>
<protein>
    <recommendedName>
        <fullName evidence="5 12">Cell division protein FtsX</fullName>
    </recommendedName>
</protein>
<evidence type="ECO:0000259" key="15">
    <source>
        <dbReference type="Pfam" id="PF18075"/>
    </source>
</evidence>